<feature type="non-terminal residue" evidence="2">
    <location>
        <position position="110"/>
    </location>
</feature>
<dbReference type="InterPro" id="IPR002525">
    <property type="entry name" value="Transp_IS110-like_N"/>
</dbReference>
<organism evidence="2">
    <name type="scientific">mine drainage metagenome</name>
    <dbReference type="NCBI Taxonomy" id="410659"/>
    <lineage>
        <taxon>unclassified sequences</taxon>
        <taxon>metagenomes</taxon>
        <taxon>ecological metagenomes</taxon>
    </lineage>
</organism>
<dbReference type="GO" id="GO:0003677">
    <property type="term" value="F:DNA binding"/>
    <property type="evidence" value="ECO:0007669"/>
    <property type="project" value="InterPro"/>
</dbReference>
<dbReference type="AlphaFoldDB" id="T1AFZ7"/>
<accession>T1AFZ7</accession>
<sequence length="110" mass="12081">MSLYAAIDLHSSNSVLAVMDGEGKSLLQCRRPNELPRLLADLAPYRGDLVGVAVESTYNWYWLVDGLMDQGYAVHLVNTAAIPQYDGLKHGDDDSDALHLAQLMRLGLLP</sequence>
<evidence type="ECO:0000259" key="1">
    <source>
        <dbReference type="Pfam" id="PF01548"/>
    </source>
</evidence>
<protein>
    <submittedName>
        <fullName evidence="2">Transposase IS116/IS110/IS902 family protein</fullName>
    </submittedName>
</protein>
<feature type="domain" description="Transposase IS110-like N-terminal" evidence="1">
    <location>
        <begin position="6"/>
        <end position="105"/>
    </location>
</feature>
<name>T1AFZ7_9ZZZZ</name>
<dbReference type="GO" id="GO:0006313">
    <property type="term" value="P:DNA transposition"/>
    <property type="evidence" value="ECO:0007669"/>
    <property type="project" value="InterPro"/>
</dbReference>
<reference evidence="2" key="1">
    <citation type="submission" date="2013-08" db="EMBL/GenBank/DDBJ databases">
        <authorList>
            <person name="Mendez C."/>
            <person name="Richter M."/>
            <person name="Ferrer M."/>
            <person name="Sanchez J."/>
        </authorList>
    </citation>
    <scope>NUCLEOTIDE SEQUENCE</scope>
</reference>
<reference evidence="2" key="2">
    <citation type="journal article" date="2014" name="ISME J.">
        <title>Microbial stratification in low pH oxic and suboxic macroscopic growths along an acid mine drainage.</title>
        <authorList>
            <person name="Mendez-Garcia C."/>
            <person name="Mesa V."/>
            <person name="Sprenger R.R."/>
            <person name="Richter M."/>
            <person name="Diez M.S."/>
            <person name="Solano J."/>
            <person name="Bargiela R."/>
            <person name="Golyshina O.V."/>
            <person name="Manteca A."/>
            <person name="Ramos J.L."/>
            <person name="Gallego J.R."/>
            <person name="Llorente I."/>
            <person name="Martins Dos Santos V.A."/>
            <person name="Jensen O.N."/>
            <person name="Pelaez A.I."/>
            <person name="Sanchez J."/>
            <person name="Ferrer M."/>
        </authorList>
    </citation>
    <scope>NUCLEOTIDE SEQUENCE</scope>
</reference>
<comment type="caution">
    <text evidence="2">The sequence shown here is derived from an EMBL/GenBank/DDBJ whole genome shotgun (WGS) entry which is preliminary data.</text>
</comment>
<gene>
    <name evidence="2" type="ORF">B1B_09085</name>
</gene>
<dbReference type="GO" id="GO:0004803">
    <property type="term" value="F:transposase activity"/>
    <property type="evidence" value="ECO:0007669"/>
    <property type="project" value="InterPro"/>
</dbReference>
<dbReference type="Pfam" id="PF01548">
    <property type="entry name" value="DEDD_Tnp_IS110"/>
    <property type="match status" value="1"/>
</dbReference>
<evidence type="ECO:0000313" key="2">
    <source>
        <dbReference type="EMBL" id="EQD56067.1"/>
    </source>
</evidence>
<dbReference type="EMBL" id="AUZY01005959">
    <property type="protein sequence ID" value="EQD56067.1"/>
    <property type="molecule type" value="Genomic_DNA"/>
</dbReference>
<proteinExistence type="predicted"/>